<name>A0A6J7WZ50_9CAUD</name>
<gene>
    <name evidence="2" type="ORF">UFOVP385_24</name>
</gene>
<keyword evidence="1" id="KW-0175">Coiled coil</keyword>
<dbReference type="EMBL" id="LR798316">
    <property type="protein sequence ID" value="CAB5223291.1"/>
    <property type="molecule type" value="Genomic_DNA"/>
</dbReference>
<organism evidence="2">
    <name type="scientific">uncultured Caudovirales phage</name>
    <dbReference type="NCBI Taxonomy" id="2100421"/>
    <lineage>
        <taxon>Viruses</taxon>
        <taxon>Duplodnaviria</taxon>
        <taxon>Heunggongvirae</taxon>
        <taxon>Uroviricota</taxon>
        <taxon>Caudoviricetes</taxon>
        <taxon>Peduoviridae</taxon>
        <taxon>Maltschvirus</taxon>
        <taxon>Maltschvirus maltsch</taxon>
    </lineage>
</organism>
<evidence type="ECO:0000256" key="1">
    <source>
        <dbReference type="SAM" id="Coils"/>
    </source>
</evidence>
<feature type="coiled-coil region" evidence="1">
    <location>
        <begin position="9"/>
        <end position="36"/>
    </location>
</feature>
<evidence type="ECO:0000313" key="2">
    <source>
        <dbReference type="EMBL" id="CAB5223291.1"/>
    </source>
</evidence>
<accession>A0A6J7WZ50</accession>
<protein>
    <submittedName>
        <fullName evidence="2">Uncharacterized protein</fullName>
    </submittedName>
</protein>
<reference evidence="2" key="1">
    <citation type="submission" date="2020-05" db="EMBL/GenBank/DDBJ databases">
        <authorList>
            <person name="Chiriac C."/>
            <person name="Salcher M."/>
            <person name="Ghai R."/>
            <person name="Kavagutti S V."/>
        </authorList>
    </citation>
    <scope>NUCLEOTIDE SEQUENCE</scope>
</reference>
<sequence>MQTWTEDEIKELILFAQSLRQENEDLKAKIIAMDAMLKNEMAKVKQFKQILNRYTA</sequence>
<proteinExistence type="predicted"/>